<dbReference type="AlphaFoldDB" id="A0A7Y9ISM0"/>
<evidence type="ECO:0000313" key="2">
    <source>
        <dbReference type="EMBL" id="NYE81878.1"/>
    </source>
</evidence>
<dbReference type="InterPro" id="IPR037523">
    <property type="entry name" value="VOC_core"/>
</dbReference>
<dbReference type="InterPro" id="IPR025870">
    <property type="entry name" value="Glyoxalase-like_dom"/>
</dbReference>
<dbReference type="Proteomes" id="UP000542125">
    <property type="component" value="Unassembled WGS sequence"/>
</dbReference>
<dbReference type="PROSITE" id="PS51819">
    <property type="entry name" value="VOC"/>
    <property type="match status" value="1"/>
</dbReference>
<reference evidence="2 3" key="1">
    <citation type="submission" date="2020-07" db="EMBL/GenBank/DDBJ databases">
        <title>Genomic Encyclopedia of Type Strains, Phase IV (KMG-V): Genome sequencing to study the core and pangenomes of soil and plant-associated prokaryotes.</title>
        <authorList>
            <person name="Whitman W."/>
        </authorList>
    </citation>
    <scope>NUCLEOTIDE SEQUENCE [LARGE SCALE GENOMIC DNA]</scope>
    <source>
        <strain evidence="2 3">SAS40</strain>
    </source>
</reference>
<dbReference type="Gene3D" id="3.10.180.10">
    <property type="entry name" value="2,3-Dihydroxybiphenyl 1,2-Dioxygenase, domain 1"/>
    <property type="match status" value="2"/>
</dbReference>
<dbReference type="PANTHER" id="PTHR40265">
    <property type="entry name" value="BLL2707 PROTEIN"/>
    <property type="match status" value="1"/>
</dbReference>
<dbReference type="EMBL" id="JACBYR010000001">
    <property type="protein sequence ID" value="NYE81878.1"/>
    <property type="molecule type" value="Genomic_DNA"/>
</dbReference>
<name>A0A7Y9ISM0_9BURK</name>
<evidence type="ECO:0000313" key="3">
    <source>
        <dbReference type="Proteomes" id="UP000542125"/>
    </source>
</evidence>
<sequence>MPVPSVDHAVINVLYDMDAAADVFRALGFHLTPRGFHSLGSINHLMMFGQDYLELVGLPTGTDKIRREVADSPRGLNGLVFLTEDADAEYTRLLAAGVPTELPLAFGRPVDLDGTTQEAKFRTVRLKPGFVQGGRVYFCEQRTRHLVWRPEWQSHANGAVAIAGFTVVVPDPAAEARRYATVLGQTAAVRSADTAALRLGDFALEMMTSDAYLDRYGDQAFRPEGREAYMGAVTLRTTSLADVDACFAAARDHGIACRRDGARATVSASSAFDSVIAFIE</sequence>
<evidence type="ECO:0000259" key="1">
    <source>
        <dbReference type="PROSITE" id="PS51819"/>
    </source>
</evidence>
<comment type="caution">
    <text evidence="2">The sequence shown here is derived from an EMBL/GenBank/DDBJ whole genome shotgun (WGS) entry which is preliminary data.</text>
</comment>
<dbReference type="Pfam" id="PF13468">
    <property type="entry name" value="Glyoxalase_3"/>
    <property type="match status" value="1"/>
</dbReference>
<dbReference type="RefSeq" id="WP_179584231.1">
    <property type="nucleotide sequence ID" value="NZ_JACBYR010000001.1"/>
</dbReference>
<gene>
    <name evidence="2" type="ORF">FHW18_001149</name>
</gene>
<dbReference type="InterPro" id="IPR029068">
    <property type="entry name" value="Glyas_Bleomycin-R_OHBP_Dase"/>
</dbReference>
<keyword evidence="3" id="KW-1185">Reference proteome</keyword>
<proteinExistence type="predicted"/>
<feature type="domain" description="VOC" evidence="1">
    <location>
        <begin position="5"/>
        <end position="141"/>
    </location>
</feature>
<dbReference type="SUPFAM" id="SSF54593">
    <property type="entry name" value="Glyoxalase/Bleomycin resistance protein/Dihydroxybiphenyl dioxygenase"/>
    <property type="match status" value="2"/>
</dbReference>
<dbReference type="PANTHER" id="PTHR40265:SF1">
    <property type="entry name" value="GLYOXALASE-LIKE DOMAIN-CONTAINING PROTEIN"/>
    <property type="match status" value="1"/>
</dbReference>
<protein>
    <recommendedName>
        <fullName evidence="1">VOC domain-containing protein</fullName>
    </recommendedName>
</protein>
<accession>A0A7Y9ISM0</accession>
<organism evidence="2 3">
    <name type="scientific">Pigmentiphaga litoralis</name>
    <dbReference type="NCBI Taxonomy" id="516702"/>
    <lineage>
        <taxon>Bacteria</taxon>
        <taxon>Pseudomonadati</taxon>
        <taxon>Pseudomonadota</taxon>
        <taxon>Betaproteobacteria</taxon>
        <taxon>Burkholderiales</taxon>
        <taxon>Alcaligenaceae</taxon>
        <taxon>Pigmentiphaga</taxon>
    </lineage>
</organism>